<protein>
    <recommendedName>
        <fullName evidence="7">DoxX family protein</fullName>
    </recommendedName>
</protein>
<accession>A0A645I1M0</accession>
<dbReference type="InterPro" id="IPR032808">
    <property type="entry name" value="DoxX"/>
</dbReference>
<sequence>MKVSQPLDKLAKNMSWVNEFSPVQIRLIGTAEILGALGLILPGVTGILPILTPIAAAALVVLMLGALYTHVRLKEFDKVNAPIVPLILALLVAIGRFWIMPL</sequence>
<evidence type="ECO:0008006" key="7">
    <source>
        <dbReference type="Google" id="ProtNLM"/>
    </source>
</evidence>
<dbReference type="EMBL" id="VSSQ01104641">
    <property type="protein sequence ID" value="MPN45050.1"/>
    <property type="molecule type" value="Genomic_DNA"/>
</dbReference>
<dbReference type="GO" id="GO:0016020">
    <property type="term" value="C:membrane"/>
    <property type="evidence" value="ECO:0007669"/>
    <property type="project" value="UniProtKB-SubCell"/>
</dbReference>
<feature type="transmembrane region" description="Helical" evidence="5">
    <location>
        <begin position="47"/>
        <end position="67"/>
    </location>
</feature>
<dbReference type="Pfam" id="PF13564">
    <property type="entry name" value="DoxX_2"/>
    <property type="match status" value="1"/>
</dbReference>
<comment type="caution">
    <text evidence="6">The sequence shown here is derived from an EMBL/GenBank/DDBJ whole genome shotgun (WGS) entry which is preliminary data.</text>
</comment>
<evidence type="ECO:0000256" key="1">
    <source>
        <dbReference type="ARBA" id="ARBA00004141"/>
    </source>
</evidence>
<evidence type="ECO:0000256" key="4">
    <source>
        <dbReference type="ARBA" id="ARBA00023136"/>
    </source>
</evidence>
<reference evidence="6" key="1">
    <citation type="submission" date="2019-08" db="EMBL/GenBank/DDBJ databases">
        <authorList>
            <person name="Kucharzyk K."/>
            <person name="Murdoch R.W."/>
            <person name="Higgins S."/>
            <person name="Loffler F."/>
        </authorList>
    </citation>
    <scope>NUCLEOTIDE SEQUENCE</scope>
</reference>
<dbReference type="AlphaFoldDB" id="A0A645I1M0"/>
<feature type="transmembrane region" description="Helical" evidence="5">
    <location>
        <begin position="79"/>
        <end position="99"/>
    </location>
</feature>
<name>A0A645I1M0_9ZZZZ</name>
<evidence type="ECO:0000313" key="6">
    <source>
        <dbReference type="EMBL" id="MPN45050.1"/>
    </source>
</evidence>
<gene>
    <name evidence="6" type="ORF">SDC9_192617</name>
</gene>
<keyword evidence="2 5" id="KW-0812">Transmembrane</keyword>
<organism evidence="6">
    <name type="scientific">bioreactor metagenome</name>
    <dbReference type="NCBI Taxonomy" id="1076179"/>
    <lineage>
        <taxon>unclassified sequences</taxon>
        <taxon>metagenomes</taxon>
        <taxon>ecological metagenomes</taxon>
    </lineage>
</organism>
<evidence type="ECO:0000256" key="3">
    <source>
        <dbReference type="ARBA" id="ARBA00022989"/>
    </source>
</evidence>
<keyword evidence="4 5" id="KW-0472">Membrane</keyword>
<comment type="subcellular location">
    <subcellularLocation>
        <location evidence="1">Membrane</location>
        <topology evidence="1">Multi-pass membrane protein</topology>
    </subcellularLocation>
</comment>
<evidence type="ECO:0000256" key="2">
    <source>
        <dbReference type="ARBA" id="ARBA00022692"/>
    </source>
</evidence>
<keyword evidence="3 5" id="KW-1133">Transmembrane helix</keyword>
<proteinExistence type="predicted"/>
<evidence type="ECO:0000256" key="5">
    <source>
        <dbReference type="SAM" id="Phobius"/>
    </source>
</evidence>